<dbReference type="PATRIC" id="fig|1158612.3.peg.1557"/>
<dbReference type="RefSeq" id="WP_010771697.1">
    <property type="nucleotide sequence ID" value="NZ_KB946333.1"/>
</dbReference>
<proteinExistence type="predicted"/>
<evidence type="ECO:0000313" key="2">
    <source>
        <dbReference type="Proteomes" id="UP000013840"/>
    </source>
</evidence>
<dbReference type="Proteomes" id="UP000013840">
    <property type="component" value="Unassembled WGS sequence"/>
</dbReference>
<gene>
    <name evidence="1" type="ORF">UC7_01570</name>
</gene>
<keyword evidence="2" id="KW-1185">Reference proteome</keyword>
<sequence length="122" mass="13743">MDEKKEINEIRQAIKDLGNRCRELNLNLAVSFSEEKGNAIGTMLVGDPIELFILLQHFNETLKKRSKMTSDELINAFLLKQEGCGCPRCRAKRAAENERENSPASMDEIKSMLINILGGMES</sequence>
<dbReference type="STRING" id="317735.RU98_GL002205"/>
<organism evidence="1 2">
    <name type="scientific">Enterococcus caccae ATCC BAA-1240</name>
    <dbReference type="NCBI Taxonomy" id="1158612"/>
    <lineage>
        <taxon>Bacteria</taxon>
        <taxon>Bacillati</taxon>
        <taxon>Bacillota</taxon>
        <taxon>Bacilli</taxon>
        <taxon>Lactobacillales</taxon>
        <taxon>Enterococcaceae</taxon>
        <taxon>Enterococcus</taxon>
    </lineage>
</organism>
<comment type="caution">
    <text evidence="1">The sequence shown here is derived from an EMBL/GenBank/DDBJ whole genome shotgun (WGS) entry which is preliminary data.</text>
</comment>
<dbReference type="EMBL" id="AJAU01000017">
    <property type="protein sequence ID" value="EOL45773.1"/>
    <property type="molecule type" value="Genomic_DNA"/>
</dbReference>
<evidence type="ECO:0000313" key="1">
    <source>
        <dbReference type="EMBL" id="EOL45773.1"/>
    </source>
</evidence>
<reference evidence="1 2" key="1">
    <citation type="submission" date="2013-02" db="EMBL/GenBank/DDBJ databases">
        <title>The Genome Sequence of Enterococcus caccae BAA-1240.</title>
        <authorList>
            <consortium name="The Broad Institute Genome Sequencing Platform"/>
            <consortium name="The Broad Institute Genome Sequencing Center for Infectious Disease"/>
            <person name="Earl A.M."/>
            <person name="Gilmore M.S."/>
            <person name="Lebreton F."/>
            <person name="Walker B."/>
            <person name="Young S.K."/>
            <person name="Zeng Q."/>
            <person name="Gargeya S."/>
            <person name="Fitzgerald M."/>
            <person name="Haas B."/>
            <person name="Abouelleil A."/>
            <person name="Alvarado L."/>
            <person name="Arachchi H.M."/>
            <person name="Berlin A.M."/>
            <person name="Chapman S.B."/>
            <person name="Dewar J."/>
            <person name="Goldberg J."/>
            <person name="Griggs A."/>
            <person name="Gujja S."/>
            <person name="Hansen M."/>
            <person name="Howarth C."/>
            <person name="Imamovic A."/>
            <person name="Larimer J."/>
            <person name="McCowan C."/>
            <person name="Murphy C."/>
            <person name="Neiman D."/>
            <person name="Pearson M."/>
            <person name="Priest M."/>
            <person name="Roberts A."/>
            <person name="Saif S."/>
            <person name="Shea T."/>
            <person name="Sisk P."/>
            <person name="Sykes S."/>
            <person name="Wortman J."/>
            <person name="Nusbaum C."/>
            <person name="Birren B."/>
        </authorList>
    </citation>
    <scope>NUCLEOTIDE SEQUENCE [LARGE SCALE GENOMIC DNA]</scope>
    <source>
        <strain evidence="1 2">ATCC BAA-1240</strain>
    </source>
</reference>
<accession>R3TXB1</accession>
<protein>
    <submittedName>
        <fullName evidence="1">Uncharacterized protein</fullName>
    </submittedName>
</protein>
<dbReference type="AlphaFoldDB" id="R3TXB1"/>
<name>R3TXB1_9ENTE</name>